<evidence type="ECO:0000256" key="6">
    <source>
        <dbReference type="ARBA" id="ARBA00023273"/>
    </source>
</evidence>
<dbReference type="InterPro" id="IPR054709">
    <property type="entry name" value="CFAP107"/>
</dbReference>
<evidence type="ECO:0000313" key="13">
    <source>
        <dbReference type="Proteomes" id="UP000494256"/>
    </source>
</evidence>
<keyword evidence="6" id="KW-0966">Cell projection</keyword>
<comment type="caution">
    <text evidence="10">The sequence shown here is derived from an EMBL/GenBank/DDBJ whole genome shotgun (WGS) entry which is preliminary data.</text>
</comment>
<dbReference type="Proteomes" id="UP000494256">
    <property type="component" value="Unassembled WGS sequence"/>
</dbReference>
<organism evidence="10 13">
    <name type="scientific">Arctia plantaginis</name>
    <name type="common">Wood tiger moth</name>
    <name type="synonym">Phalaena plantaginis</name>
    <dbReference type="NCBI Taxonomy" id="874455"/>
    <lineage>
        <taxon>Eukaryota</taxon>
        <taxon>Metazoa</taxon>
        <taxon>Ecdysozoa</taxon>
        <taxon>Arthropoda</taxon>
        <taxon>Hexapoda</taxon>
        <taxon>Insecta</taxon>
        <taxon>Pterygota</taxon>
        <taxon>Neoptera</taxon>
        <taxon>Endopterygota</taxon>
        <taxon>Lepidoptera</taxon>
        <taxon>Glossata</taxon>
        <taxon>Ditrysia</taxon>
        <taxon>Noctuoidea</taxon>
        <taxon>Erebidae</taxon>
        <taxon>Arctiinae</taxon>
        <taxon>Arctia</taxon>
    </lineage>
</organism>
<comment type="subunit">
    <text evidence="8">Microtubule inner protein component of sperm flagellar doublet microtubules.</text>
</comment>
<evidence type="ECO:0000256" key="1">
    <source>
        <dbReference type="ARBA" id="ARBA00004611"/>
    </source>
</evidence>
<keyword evidence="5" id="KW-0206">Cytoskeleton</keyword>
<evidence type="ECO:0000313" key="11">
    <source>
        <dbReference type="EMBL" id="CAB3239155.1"/>
    </source>
</evidence>
<dbReference type="Pfam" id="PF22595">
    <property type="entry name" value="CFAP107"/>
    <property type="match status" value="1"/>
</dbReference>
<name>A0A8S0YQG7_ARCPL</name>
<feature type="compositionally biased region" description="Basic and acidic residues" evidence="9">
    <location>
        <begin position="62"/>
        <end position="72"/>
    </location>
</feature>
<dbReference type="EMBL" id="CADEBC010000502">
    <property type="protein sequence ID" value="CAB3239155.1"/>
    <property type="molecule type" value="Genomic_DNA"/>
</dbReference>
<keyword evidence="3" id="KW-0282">Flagellum</keyword>
<dbReference type="InterPro" id="IPR037662">
    <property type="entry name" value="CFAP68/107"/>
</dbReference>
<evidence type="ECO:0000256" key="7">
    <source>
        <dbReference type="ARBA" id="ARBA00035003"/>
    </source>
</evidence>
<dbReference type="EMBL" id="CADEBD010000045">
    <property type="protein sequence ID" value="CAB3221446.1"/>
    <property type="molecule type" value="Genomic_DNA"/>
</dbReference>
<dbReference type="PANTHER" id="PTHR31180">
    <property type="entry name" value="CILIA- AND FLAGELLA-ASSOCIATED PROTEIN 107-RELATED"/>
    <property type="match status" value="1"/>
</dbReference>
<evidence type="ECO:0000256" key="5">
    <source>
        <dbReference type="ARBA" id="ARBA00023212"/>
    </source>
</evidence>
<evidence type="ECO:0000313" key="10">
    <source>
        <dbReference type="EMBL" id="CAB3221446.1"/>
    </source>
</evidence>
<keyword evidence="2" id="KW-0963">Cytoplasm</keyword>
<evidence type="ECO:0000256" key="8">
    <source>
        <dbReference type="ARBA" id="ARBA00046435"/>
    </source>
</evidence>
<evidence type="ECO:0000256" key="9">
    <source>
        <dbReference type="SAM" id="MobiDB-lite"/>
    </source>
</evidence>
<dbReference type="Proteomes" id="UP000494106">
    <property type="component" value="Unassembled WGS sequence"/>
</dbReference>
<keyword evidence="12" id="KW-1185">Reference proteome</keyword>
<evidence type="ECO:0000256" key="4">
    <source>
        <dbReference type="ARBA" id="ARBA00023069"/>
    </source>
</evidence>
<reference evidence="12 13" key="1">
    <citation type="submission" date="2020-04" db="EMBL/GenBank/DDBJ databases">
        <authorList>
            <person name="Wallbank WR R."/>
            <person name="Pardo Diaz C."/>
            <person name="Kozak K."/>
            <person name="Martin S."/>
            <person name="Jiggins C."/>
            <person name="Moest M."/>
            <person name="Warren A I."/>
            <person name="Byers J.R.P. K."/>
            <person name="Montejo-Kovacevich G."/>
            <person name="Yen C E."/>
        </authorList>
    </citation>
    <scope>NUCLEOTIDE SEQUENCE [LARGE SCALE GENOMIC DNA]</scope>
</reference>
<dbReference type="GO" id="GO:0005879">
    <property type="term" value="C:axonemal microtubule"/>
    <property type="evidence" value="ECO:0007669"/>
    <property type="project" value="TreeGrafter"/>
</dbReference>
<dbReference type="GO" id="GO:0030317">
    <property type="term" value="P:flagellated sperm motility"/>
    <property type="evidence" value="ECO:0007669"/>
    <property type="project" value="InterPro"/>
</dbReference>
<dbReference type="PANTHER" id="PTHR31180:SF2">
    <property type="entry name" value="CILIA- AND FLAGELLA-ASSOCIATED PROTEIN 107"/>
    <property type="match status" value="1"/>
</dbReference>
<feature type="region of interest" description="Disordered" evidence="9">
    <location>
        <begin position="62"/>
        <end position="81"/>
    </location>
</feature>
<sequence length="204" mass="24084">MEVLTRPKSPTRLEAITKNYTNPPQYSNNVLIGNWVENRIECPKAGTFYFPPKEHIDYEKLRPESRRNDYRSNKLNSSQGNVPSVIHHDSHDGCPNYATINDLVYNHLPKPLCGPIQRYYKRAPHQFYPQPDLMKCFGNVTEWGLRTALKYEWKCTDVSDYQSSLYEDTYVPPRPHQYLQRNERRARNSSFTKSFNFKMTKSKK</sequence>
<accession>A0A8S0YQG7</accession>
<dbReference type="OrthoDB" id="8185227at2759"/>
<comment type="function">
    <text evidence="7">Microtubule inner protein (MIP) part of the dynein-decorated doublet microtubules (DMTs) in cilia axoneme, which is required for motile cilia beating.</text>
</comment>
<evidence type="ECO:0000256" key="2">
    <source>
        <dbReference type="ARBA" id="ARBA00022490"/>
    </source>
</evidence>
<gene>
    <name evidence="11" type="ORF">APLA_LOCUS7683</name>
    <name evidence="10" type="ORF">APLA_LOCUS835</name>
</gene>
<comment type="subcellular location">
    <subcellularLocation>
        <location evidence="1">Cytoplasm</location>
        <location evidence="1">Cytoskeleton</location>
        <location evidence="1">Flagellum axoneme</location>
    </subcellularLocation>
</comment>
<evidence type="ECO:0000313" key="12">
    <source>
        <dbReference type="Proteomes" id="UP000494106"/>
    </source>
</evidence>
<dbReference type="AlphaFoldDB" id="A0A8S0YQG7"/>
<proteinExistence type="predicted"/>
<protein>
    <submittedName>
        <fullName evidence="10">Uncharacterized protein</fullName>
    </submittedName>
</protein>
<keyword evidence="4" id="KW-0969">Cilium</keyword>
<evidence type="ECO:0000256" key="3">
    <source>
        <dbReference type="ARBA" id="ARBA00022846"/>
    </source>
</evidence>